<dbReference type="AlphaFoldDB" id="A0A0B1SBQ0"/>
<feature type="chain" id="PRO_5002081480" evidence="2">
    <location>
        <begin position="17"/>
        <end position="101"/>
    </location>
</feature>
<evidence type="ECO:0000313" key="3">
    <source>
        <dbReference type="EMBL" id="KHJ80977.1"/>
    </source>
</evidence>
<evidence type="ECO:0000256" key="2">
    <source>
        <dbReference type="SAM" id="SignalP"/>
    </source>
</evidence>
<reference evidence="3 4" key="1">
    <citation type="submission" date="2014-03" db="EMBL/GenBank/DDBJ databases">
        <title>Draft genome of the hookworm Oesophagostomum dentatum.</title>
        <authorList>
            <person name="Mitreva M."/>
        </authorList>
    </citation>
    <scope>NUCLEOTIDE SEQUENCE [LARGE SCALE GENOMIC DNA]</scope>
    <source>
        <strain evidence="3 4">OD-Hann</strain>
    </source>
</reference>
<sequence length="101" mass="11340">MRTFILFLSLFACVSALYETQPSGYGSSNPSEVQKLAQRSPKNKPVDYSAISYNTKKTGSYKIRRNKSEVTENRQKLTATPEVRPREISKVALLSTGPIIR</sequence>
<feature type="signal peptide" evidence="2">
    <location>
        <begin position="1"/>
        <end position="16"/>
    </location>
</feature>
<accession>A0A0B1SBQ0</accession>
<keyword evidence="4" id="KW-1185">Reference proteome</keyword>
<feature type="compositionally biased region" description="Polar residues" evidence="1">
    <location>
        <begin position="22"/>
        <end position="32"/>
    </location>
</feature>
<keyword evidence="2" id="KW-0732">Signal</keyword>
<dbReference type="Proteomes" id="UP000053660">
    <property type="component" value="Unassembled WGS sequence"/>
</dbReference>
<gene>
    <name evidence="3" type="ORF">OESDEN_19342</name>
</gene>
<dbReference type="OrthoDB" id="5875412at2759"/>
<evidence type="ECO:0000313" key="4">
    <source>
        <dbReference type="Proteomes" id="UP000053660"/>
    </source>
</evidence>
<proteinExistence type="predicted"/>
<protein>
    <submittedName>
        <fullName evidence="3">Uncharacterized protein</fullName>
    </submittedName>
</protein>
<feature type="region of interest" description="Disordered" evidence="1">
    <location>
        <begin position="22"/>
        <end position="49"/>
    </location>
</feature>
<evidence type="ECO:0000256" key="1">
    <source>
        <dbReference type="SAM" id="MobiDB-lite"/>
    </source>
</evidence>
<organism evidence="3 4">
    <name type="scientific">Oesophagostomum dentatum</name>
    <name type="common">Nodular worm</name>
    <dbReference type="NCBI Taxonomy" id="61180"/>
    <lineage>
        <taxon>Eukaryota</taxon>
        <taxon>Metazoa</taxon>
        <taxon>Ecdysozoa</taxon>
        <taxon>Nematoda</taxon>
        <taxon>Chromadorea</taxon>
        <taxon>Rhabditida</taxon>
        <taxon>Rhabditina</taxon>
        <taxon>Rhabditomorpha</taxon>
        <taxon>Strongyloidea</taxon>
        <taxon>Strongylidae</taxon>
        <taxon>Oesophagostomum</taxon>
    </lineage>
</organism>
<dbReference type="EMBL" id="KN595960">
    <property type="protein sequence ID" value="KHJ80977.1"/>
    <property type="molecule type" value="Genomic_DNA"/>
</dbReference>
<name>A0A0B1SBQ0_OESDE</name>